<proteinExistence type="predicted"/>
<keyword evidence="2" id="KW-1185">Reference proteome</keyword>
<evidence type="ECO:0000313" key="2">
    <source>
        <dbReference type="Proteomes" id="UP001056120"/>
    </source>
</evidence>
<name>A0ACB9JMW4_9ASTR</name>
<reference evidence="2" key="1">
    <citation type="journal article" date="2022" name="Mol. Ecol. Resour.">
        <title>The genomes of chicory, endive, great burdock and yacon provide insights into Asteraceae palaeo-polyploidization history and plant inulin production.</title>
        <authorList>
            <person name="Fan W."/>
            <person name="Wang S."/>
            <person name="Wang H."/>
            <person name="Wang A."/>
            <person name="Jiang F."/>
            <person name="Liu H."/>
            <person name="Zhao H."/>
            <person name="Xu D."/>
            <person name="Zhang Y."/>
        </authorList>
    </citation>
    <scope>NUCLEOTIDE SEQUENCE [LARGE SCALE GENOMIC DNA]</scope>
    <source>
        <strain evidence="2">cv. Yunnan</strain>
    </source>
</reference>
<protein>
    <submittedName>
        <fullName evidence="1">Uncharacterized protein</fullName>
    </submittedName>
</protein>
<comment type="caution">
    <text evidence="1">The sequence shown here is derived from an EMBL/GenBank/DDBJ whole genome shotgun (WGS) entry which is preliminary data.</text>
</comment>
<dbReference type="Proteomes" id="UP001056120">
    <property type="component" value="Linkage Group LG03"/>
</dbReference>
<gene>
    <name evidence="1" type="ORF">L1987_08597</name>
</gene>
<sequence>MRIQSRRSGRMVEESMDSLGIDSRWLDIRVITVGVPLSTQERVPPGLSVSLASCGSLLLIRDPTHPAERKSLPFFSASSFCIGGEWSATSFLAFTLSVQATSPSGAVVSLLRSVDGSLPHGRQTASIAKCSATKQALPNTTDGEVGKPKMPKEVGGRK</sequence>
<organism evidence="1 2">
    <name type="scientific">Smallanthus sonchifolius</name>
    <dbReference type="NCBI Taxonomy" id="185202"/>
    <lineage>
        <taxon>Eukaryota</taxon>
        <taxon>Viridiplantae</taxon>
        <taxon>Streptophyta</taxon>
        <taxon>Embryophyta</taxon>
        <taxon>Tracheophyta</taxon>
        <taxon>Spermatophyta</taxon>
        <taxon>Magnoliopsida</taxon>
        <taxon>eudicotyledons</taxon>
        <taxon>Gunneridae</taxon>
        <taxon>Pentapetalae</taxon>
        <taxon>asterids</taxon>
        <taxon>campanulids</taxon>
        <taxon>Asterales</taxon>
        <taxon>Asteraceae</taxon>
        <taxon>Asteroideae</taxon>
        <taxon>Heliantheae alliance</taxon>
        <taxon>Millerieae</taxon>
        <taxon>Smallanthus</taxon>
    </lineage>
</organism>
<accession>A0ACB9JMW4</accession>
<reference evidence="1 2" key="2">
    <citation type="journal article" date="2022" name="Mol. Ecol. Resour.">
        <title>The genomes of chicory, endive, great burdock and yacon provide insights into Asteraceae paleo-polyploidization history and plant inulin production.</title>
        <authorList>
            <person name="Fan W."/>
            <person name="Wang S."/>
            <person name="Wang H."/>
            <person name="Wang A."/>
            <person name="Jiang F."/>
            <person name="Liu H."/>
            <person name="Zhao H."/>
            <person name="Xu D."/>
            <person name="Zhang Y."/>
        </authorList>
    </citation>
    <scope>NUCLEOTIDE SEQUENCE [LARGE SCALE GENOMIC DNA]</scope>
    <source>
        <strain evidence="2">cv. Yunnan</strain>
        <tissue evidence="1">Leaves</tissue>
    </source>
</reference>
<evidence type="ECO:0000313" key="1">
    <source>
        <dbReference type="EMBL" id="KAI3821041.1"/>
    </source>
</evidence>
<dbReference type="EMBL" id="CM042020">
    <property type="protein sequence ID" value="KAI3821041.1"/>
    <property type="molecule type" value="Genomic_DNA"/>
</dbReference>